<gene>
    <name evidence="8" type="ORF">VB264_06465</name>
</gene>
<protein>
    <submittedName>
        <fullName evidence="8">RNA methyltransferase</fullName>
    </submittedName>
</protein>
<dbReference type="InterPro" id="IPR049560">
    <property type="entry name" value="MeTrfase_RsmB-F_NOP2_cat"/>
</dbReference>
<dbReference type="RefSeq" id="WP_323247780.1">
    <property type="nucleotide sequence ID" value="NZ_JAYFUL010000007.1"/>
</dbReference>
<evidence type="ECO:0000256" key="4">
    <source>
        <dbReference type="ARBA" id="ARBA00022691"/>
    </source>
</evidence>
<dbReference type="PRINTS" id="PR02008">
    <property type="entry name" value="RCMTFAMILY"/>
</dbReference>
<feature type="binding site" evidence="6">
    <location>
        <position position="132"/>
    </location>
    <ligand>
        <name>S-adenosyl-L-methionine</name>
        <dbReference type="ChEBI" id="CHEBI:59789"/>
    </ligand>
</feature>
<dbReference type="Gene3D" id="3.30.70.1170">
    <property type="entry name" value="Sun protein, domain 3"/>
    <property type="match status" value="1"/>
</dbReference>
<dbReference type="GO" id="GO:0008168">
    <property type="term" value="F:methyltransferase activity"/>
    <property type="evidence" value="ECO:0007669"/>
    <property type="project" value="UniProtKB-KW"/>
</dbReference>
<feature type="binding site" evidence="6">
    <location>
        <position position="176"/>
    </location>
    <ligand>
        <name>S-adenosyl-L-methionine</name>
        <dbReference type="ChEBI" id="CHEBI:59789"/>
    </ligand>
</feature>
<dbReference type="InterPro" id="IPR027391">
    <property type="entry name" value="Nol1_Nop2_Fmu_2"/>
</dbReference>
<evidence type="ECO:0000256" key="6">
    <source>
        <dbReference type="PROSITE-ProRule" id="PRU01023"/>
    </source>
</evidence>
<keyword evidence="1" id="KW-0963">Cytoplasm</keyword>
<keyword evidence="5 6" id="KW-0694">RNA-binding</keyword>
<sequence>MKIPQSLISSLQNIKGFNENAFVDTHENEASPIAVRINPFKKTDTFNHAESVIWSEYGKYLPDNYLATFDPLFHAGAYCFQEASSMYLAQILKSSVDLSQDLNVLDLCAGTGANSTLLASLLTPDSLLVSNDVLKVRANVLAENLTKWGTMNTIVTNNDPRDFTRLSGFFDVLLIDAPCSGSGLFRKDPNTIREWSVGNVTQHALRQKSIITDAWGSLKQGGVMIYSTSSYSKAENEDIVDWIEKQFGAQHLVASNEDKLGNEVISEGSYRFYPDQVKGEGFFITAFQKRNSEKEVFIRSGKPIKNNNRRTEREIFRNWVKNIDDHTWFGKNDDFFLINPLHEHIVQLIQLNFNLRKVGVSMGKLSSKDLIPEHELAMSLFLSEKINKVELSQQEAIKYLKREEFALEQAVKGWSLMTFEGFGLGWAKILPNRINNYYPKEQRILGKES</sequence>
<dbReference type="Proteomes" id="UP001304671">
    <property type="component" value="Unassembled WGS sequence"/>
</dbReference>
<dbReference type="Gene3D" id="3.40.50.150">
    <property type="entry name" value="Vaccinia Virus protein VP39"/>
    <property type="match status" value="1"/>
</dbReference>
<keyword evidence="2 6" id="KW-0489">Methyltransferase</keyword>
<dbReference type="Gene3D" id="2.30.130.60">
    <property type="match status" value="1"/>
</dbReference>
<dbReference type="InterPro" id="IPR023267">
    <property type="entry name" value="RCMT"/>
</dbReference>
<evidence type="ECO:0000313" key="8">
    <source>
        <dbReference type="EMBL" id="MEA5257419.1"/>
    </source>
</evidence>
<evidence type="ECO:0000256" key="5">
    <source>
        <dbReference type="ARBA" id="ARBA00022884"/>
    </source>
</evidence>
<dbReference type="SUPFAM" id="SSF53335">
    <property type="entry name" value="S-adenosyl-L-methionine-dependent methyltransferases"/>
    <property type="match status" value="1"/>
</dbReference>
<organism evidence="8 9">
    <name type="scientific">Arcicella aquatica</name>
    <dbReference type="NCBI Taxonomy" id="217141"/>
    <lineage>
        <taxon>Bacteria</taxon>
        <taxon>Pseudomonadati</taxon>
        <taxon>Bacteroidota</taxon>
        <taxon>Cytophagia</taxon>
        <taxon>Cytophagales</taxon>
        <taxon>Flectobacillaceae</taxon>
        <taxon>Arcicella</taxon>
    </lineage>
</organism>
<comment type="similarity">
    <text evidence="6">Belongs to the class I-like SAM-binding methyltransferase superfamily. RsmB/NOP family.</text>
</comment>
<dbReference type="InterPro" id="IPR029063">
    <property type="entry name" value="SAM-dependent_MTases_sf"/>
</dbReference>
<dbReference type="PANTHER" id="PTHR22807:SF30">
    <property type="entry name" value="28S RRNA (CYTOSINE(4447)-C(5))-METHYLTRANSFERASE-RELATED"/>
    <property type="match status" value="1"/>
</dbReference>
<dbReference type="PANTHER" id="PTHR22807">
    <property type="entry name" value="NOP2 YEAST -RELATED NOL1/NOP2/FMU SUN DOMAIN-CONTAINING"/>
    <property type="match status" value="1"/>
</dbReference>
<keyword evidence="3 6" id="KW-0808">Transferase</keyword>
<dbReference type="Pfam" id="PF13636">
    <property type="entry name" value="Methyltranf_PUA"/>
    <property type="match status" value="1"/>
</dbReference>
<keyword evidence="9" id="KW-1185">Reference proteome</keyword>
<name>A0ABU5QL37_9BACT</name>
<dbReference type="EMBL" id="JAYFUL010000007">
    <property type="protein sequence ID" value="MEA5257419.1"/>
    <property type="molecule type" value="Genomic_DNA"/>
</dbReference>
<comment type="caution">
    <text evidence="6">Lacks conserved residue(s) required for the propagation of feature annotation.</text>
</comment>
<dbReference type="InterPro" id="IPR001678">
    <property type="entry name" value="MeTrfase_RsmB-F_NOP2_dom"/>
</dbReference>
<evidence type="ECO:0000256" key="1">
    <source>
        <dbReference type="ARBA" id="ARBA00022490"/>
    </source>
</evidence>
<feature type="domain" description="SAM-dependent MTase RsmB/NOP-type" evidence="7">
    <location>
        <begin position="1"/>
        <end position="290"/>
    </location>
</feature>
<comment type="caution">
    <text evidence="8">The sequence shown here is derived from an EMBL/GenBank/DDBJ whole genome shotgun (WGS) entry which is preliminary data.</text>
</comment>
<evidence type="ECO:0000259" key="7">
    <source>
        <dbReference type="PROSITE" id="PS51686"/>
    </source>
</evidence>
<feature type="binding site" evidence="6">
    <location>
        <position position="159"/>
    </location>
    <ligand>
        <name>S-adenosyl-L-methionine</name>
        <dbReference type="ChEBI" id="CHEBI:59789"/>
    </ligand>
</feature>
<evidence type="ECO:0000256" key="3">
    <source>
        <dbReference type="ARBA" id="ARBA00022679"/>
    </source>
</evidence>
<dbReference type="Pfam" id="PF01189">
    <property type="entry name" value="Methyltr_RsmB-F"/>
    <property type="match status" value="1"/>
</dbReference>
<evidence type="ECO:0000256" key="2">
    <source>
        <dbReference type="ARBA" id="ARBA00022603"/>
    </source>
</evidence>
<accession>A0ABU5QL37</accession>
<proteinExistence type="inferred from homology"/>
<evidence type="ECO:0000313" key="9">
    <source>
        <dbReference type="Proteomes" id="UP001304671"/>
    </source>
</evidence>
<dbReference type="InterPro" id="IPR031341">
    <property type="entry name" value="Methyltr_RsmF_N"/>
</dbReference>
<dbReference type="CDD" id="cd02440">
    <property type="entry name" value="AdoMet_MTases"/>
    <property type="match status" value="1"/>
</dbReference>
<reference evidence="8 9" key="1">
    <citation type="submission" date="2023-12" db="EMBL/GenBank/DDBJ databases">
        <title>Novel species of the genus Arcicella isolated from rivers.</title>
        <authorList>
            <person name="Lu H."/>
        </authorList>
    </citation>
    <scope>NUCLEOTIDE SEQUENCE [LARGE SCALE GENOMIC DNA]</scope>
    <source>
        <strain evidence="8 9">LMG 21963</strain>
    </source>
</reference>
<dbReference type="Pfam" id="PF17125">
    <property type="entry name" value="Methyltr_RsmF_N"/>
    <property type="match status" value="1"/>
</dbReference>
<dbReference type="GO" id="GO:0032259">
    <property type="term" value="P:methylation"/>
    <property type="evidence" value="ECO:0007669"/>
    <property type="project" value="UniProtKB-KW"/>
</dbReference>
<dbReference type="PROSITE" id="PS51686">
    <property type="entry name" value="SAM_MT_RSMB_NOP"/>
    <property type="match status" value="1"/>
</dbReference>
<keyword evidence="4 6" id="KW-0949">S-adenosyl-L-methionine</keyword>